<reference evidence="5" key="1">
    <citation type="submission" date="2024-08" db="EMBL/GenBank/DDBJ databases">
        <authorList>
            <person name="Yu S.T."/>
        </authorList>
    </citation>
    <scope>NUCLEOTIDE SEQUENCE</scope>
    <source>
        <strain evidence="5">R33</strain>
    </source>
</reference>
<dbReference type="InterPro" id="IPR050832">
    <property type="entry name" value="Bact_Acetyltransf"/>
</dbReference>
<keyword evidence="2 5" id="KW-0012">Acyltransferase</keyword>
<organism evidence="5">
    <name type="scientific">Streptomyces sp. R33</name>
    <dbReference type="NCBI Taxonomy" id="3238629"/>
    <lineage>
        <taxon>Bacteria</taxon>
        <taxon>Bacillati</taxon>
        <taxon>Actinomycetota</taxon>
        <taxon>Actinomycetes</taxon>
        <taxon>Kitasatosporales</taxon>
        <taxon>Streptomycetaceae</taxon>
        <taxon>Streptomyces</taxon>
    </lineage>
</organism>
<dbReference type="PANTHER" id="PTHR43877">
    <property type="entry name" value="AMINOALKYLPHOSPHONATE N-ACETYLTRANSFERASE-RELATED-RELATED"/>
    <property type="match status" value="1"/>
</dbReference>
<accession>A0AB39Y5U9</accession>
<evidence type="ECO:0000256" key="3">
    <source>
        <dbReference type="SAM" id="MobiDB-lite"/>
    </source>
</evidence>
<dbReference type="RefSeq" id="WP_369778433.1">
    <property type="nucleotide sequence ID" value="NZ_CP165727.1"/>
</dbReference>
<evidence type="ECO:0000256" key="1">
    <source>
        <dbReference type="ARBA" id="ARBA00022679"/>
    </source>
</evidence>
<protein>
    <submittedName>
        <fullName evidence="5">GNAT family N-acetyltransferase</fullName>
        <ecNumber evidence="5">2.3.-.-</ecNumber>
    </submittedName>
</protein>
<dbReference type="AlphaFoldDB" id="A0AB39Y5U9"/>
<dbReference type="EMBL" id="CP165727">
    <property type="protein sequence ID" value="XDV65420.1"/>
    <property type="molecule type" value="Genomic_DNA"/>
</dbReference>
<dbReference type="PANTHER" id="PTHR43877:SF2">
    <property type="entry name" value="AMINOALKYLPHOSPHONATE N-ACETYLTRANSFERASE-RELATED"/>
    <property type="match status" value="1"/>
</dbReference>
<dbReference type="EC" id="2.3.-.-" evidence="5"/>
<feature type="region of interest" description="Disordered" evidence="3">
    <location>
        <begin position="1"/>
        <end position="20"/>
    </location>
</feature>
<evidence type="ECO:0000256" key="2">
    <source>
        <dbReference type="ARBA" id="ARBA00023315"/>
    </source>
</evidence>
<dbReference type="CDD" id="cd04301">
    <property type="entry name" value="NAT_SF"/>
    <property type="match status" value="1"/>
</dbReference>
<evidence type="ECO:0000313" key="5">
    <source>
        <dbReference type="EMBL" id="XDV65420.1"/>
    </source>
</evidence>
<dbReference type="Gene3D" id="3.40.630.30">
    <property type="match status" value="1"/>
</dbReference>
<proteinExistence type="predicted"/>
<keyword evidence="1 5" id="KW-0808">Transferase</keyword>
<feature type="domain" description="N-acetyltransferase" evidence="4">
    <location>
        <begin position="15"/>
        <end position="170"/>
    </location>
</feature>
<name>A0AB39Y5U9_9ACTN</name>
<dbReference type="InterPro" id="IPR000182">
    <property type="entry name" value="GNAT_dom"/>
</dbReference>
<evidence type="ECO:0000259" key="4">
    <source>
        <dbReference type="PROSITE" id="PS51186"/>
    </source>
</evidence>
<dbReference type="SUPFAM" id="SSF55729">
    <property type="entry name" value="Acyl-CoA N-acyltransferases (Nat)"/>
    <property type="match status" value="1"/>
</dbReference>
<dbReference type="Pfam" id="PF00583">
    <property type="entry name" value="Acetyltransf_1"/>
    <property type="match status" value="1"/>
</dbReference>
<dbReference type="InterPro" id="IPR016181">
    <property type="entry name" value="Acyl_CoA_acyltransferase"/>
</dbReference>
<gene>
    <name evidence="5" type="ORF">AB5J51_21980</name>
</gene>
<dbReference type="PROSITE" id="PS51186">
    <property type="entry name" value="GNAT"/>
    <property type="match status" value="1"/>
</dbReference>
<dbReference type="GO" id="GO:0016747">
    <property type="term" value="F:acyltransferase activity, transferring groups other than amino-acyl groups"/>
    <property type="evidence" value="ECO:0007669"/>
    <property type="project" value="InterPro"/>
</dbReference>
<sequence length="172" mass="18748">MNTTPSSPSAAPAPLSLRPFRPADDAPALRRWITTRAELVTWAGPAFTWPLDDAQLTAYAAEPDRHTWTAVSPDGRPLGHISVRGTRLGRVLIAPEARGQGLGETLLTLAVARAFDELGLPSLDLGVYTHNTAAVRLYEKLGFRTEQVLKDVEEVDGVLWSALQMRLTAPDR</sequence>